<dbReference type="InterPro" id="IPR006070">
    <property type="entry name" value="Sua5-like_dom"/>
</dbReference>
<dbReference type="GO" id="GO:0061710">
    <property type="term" value="F:L-threonylcarbamoyladenylate synthase"/>
    <property type="evidence" value="ECO:0007669"/>
    <property type="project" value="UniProtKB-EC"/>
</dbReference>
<dbReference type="GO" id="GO:0005737">
    <property type="term" value="C:cytoplasm"/>
    <property type="evidence" value="ECO:0007669"/>
    <property type="project" value="UniProtKB-SubCell"/>
</dbReference>
<keyword evidence="5" id="KW-0808">Transferase</keyword>
<evidence type="ECO:0000256" key="6">
    <source>
        <dbReference type="ARBA" id="ARBA00022694"/>
    </source>
</evidence>
<dbReference type="GO" id="GO:0008033">
    <property type="term" value="P:tRNA processing"/>
    <property type="evidence" value="ECO:0007669"/>
    <property type="project" value="UniProtKB-KW"/>
</dbReference>
<evidence type="ECO:0000313" key="16">
    <source>
        <dbReference type="EMBL" id="CAB4842920.1"/>
    </source>
</evidence>
<dbReference type="PROSITE" id="PS51163">
    <property type="entry name" value="YRDC"/>
    <property type="match status" value="1"/>
</dbReference>
<dbReference type="EMBL" id="CAFAZX010000035">
    <property type="protein sequence ID" value="CAB4842920.1"/>
    <property type="molecule type" value="Genomic_DNA"/>
</dbReference>
<gene>
    <name evidence="13" type="ORF">UFOPK2254_00768</name>
    <name evidence="14" type="ORF">UFOPK2646_00237</name>
    <name evidence="15" type="ORF">UFOPK3197_00591</name>
    <name evidence="16" type="ORF">UFOPK3241_00749</name>
    <name evidence="17" type="ORF">UFOPK3707_00221</name>
    <name evidence="18" type="ORF">UFOPK3937_00084</name>
    <name evidence="19" type="ORF">UFOPK4265_00598</name>
    <name evidence="20" type="ORF">UFOPK4401_00533</name>
</gene>
<dbReference type="GO" id="GO:0000049">
    <property type="term" value="F:tRNA binding"/>
    <property type="evidence" value="ECO:0007669"/>
    <property type="project" value="TreeGrafter"/>
</dbReference>
<proteinExistence type="inferred from homology"/>
<dbReference type="GO" id="GO:0005524">
    <property type="term" value="F:ATP binding"/>
    <property type="evidence" value="ECO:0007669"/>
    <property type="project" value="UniProtKB-KW"/>
</dbReference>
<evidence type="ECO:0000259" key="12">
    <source>
        <dbReference type="PROSITE" id="PS51163"/>
    </source>
</evidence>
<evidence type="ECO:0000256" key="1">
    <source>
        <dbReference type="ARBA" id="ARBA00004496"/>
    </source>
</evidence>
<evidence type="ECO:0000313" key="19">
    <source>
        <dbReference type="EMBL" id="CAB5049964.1"/>
    </source>
</evidence>
<organism evidence="17">
    <name type="scientific">freshwater metagenome</name>
    <dbReference type="NCBI Taxonomy" id="449393"/>
    <lineage>
        <taxon>unclassified sequences</taxon>
        <taxon>metagenomes</taxon>
        <taxon>ecological metagenomes</taxon>
    </lineage>
</organism>
<evidence type="ECO:0000313" key="14">
    <source>
        <dbReference type="EMBL" id="CAB4696990.1"/>
    </source>
</evidence>
<comment type="subcellular location">
    <subcellularLocation>
        <location evidence="1">Cytoplasm</location>
    </subcellularLocation>
</comment>
<dbReference type="InterPro" id="IPR017945">
    <property type="entry name" value="DHBP_synth_RibB-like_a/b_dom"/>
</dbReference>
<keyword evidence="7" id="KW-0548">Nucleotidyltransferase</keyword>
<keyword evidence="9" id="KW-0067">ATP-binding</keyword>
<sequence length="218" mass="23227">MFELIDILSGDREAHVDRALELVRAGYVIVAPLENGYVFLADAFIQDAVRTIHAIRGDDLGVAAQVLVGSTDVLDGIARDIPESARLLMEKFWPGQLSFNVLPSQGLSWDLGDDGRLGYICVRVPSQGFVLDLVRKSGPLAVASTASAGSPPVLRTEDVHVNTGVLQRIFGQGELTPAALSTVISANGKTLTVLREGAVSLEELVQVVPEITGPKTTK</sequence>
<dbReference type="EMBL" id="CAEZWO010000066">
    <property type="protein sequence ID" value="CAB4661297.1"/>
    <property type="molecule type" value="Genomic_DNA"/>
</dbReference>
<evidence type="ECO:0000313" key="17">
    <source>
        <dbReference type="EMBL" id="CAB4918464.1"/>
    </source>
</evidence>
<evidence type="ECO:0000256" key="11">
    <source>
        <dbReference type="ARBA" id="ARBA00048366"/>
    </source>
</evidence>
<evidence type="ECO:0000256" key="2">
    <source>
        <dbReference type="ARBA" id="ARBA00007663"/>
    </source>
</evidence>
<evidence type="ECO:0000313" key="20">
    <source>
        <dbReference type="EMBL" id="CAB5073985.1"/>
    </source>
</evidence>
<evidence type="ECO:0000256" key="8">
    <source>
        <dbReference type="ARBA" id="ARBA00022741"/>
    </source>
</evidence>
<dbReference type="SUPFAM" id="SSF55821">
    <property type="entry name" value="YrdC/RibB"/>
    <property type="match status" value="1"/>
</dbReference>
<keyword evidence="4" id="KW-0963">Cytoplasm</keyword>
<keyword evidence="6" id="KW-0819">tRNA processing</keyword>
<dbReference type="EMBL" id="CAEZYB010000015">
    <property type="protein sequence ID" value="CAB4696990.1"/>
    <property type="molecule type" value="Genomic_DNA"/>
</dbReference>
<dbReference type="EMBL" id="CAFBRB010000042">
    <property type="protein sequence ID" value="CAB5073985.1"/>
    <property type="molecule type" value="Genomic_DNA"/>
</dbReference>
<evidence type="ECO:0000256" key="10">
    <source>
        <dbReference type="ARBA" id="ARBA00029774"/>
    </source>
</evidence>
<evidence type="ECO:0000313" key="13">
    <source>
        <dbReference type="EMBL" id="CAB4661297.1"/>
    </source>
</evidence>
<name>A0A6J7HFB8_9ZZZZ</name>
<evidence type="ECO:0000313" key="15">
    <source>
        <dbReference type="EMBL" id="CAB4827015.1"/>
    </source>
</evidence>
<dbReference type="EMBL" id="CAFBQK010000060">
    <property type="protein sequence ID" value="CAB5049964.1"/>
    <property type="molecule type" value="Genomic_DNA"/>
</dbReference>
<dbReference type="PANTHER" id="PTHR17490">
    <property type="entry name" value="SUA5"/>
    <property type="match status" value="1"/>
</dbReference>
<dbReference type="EMBL" id="CAFBOJ010000004">
    <property type="protein sequence ID" value="CAB4970753.1"/>
    <property type="molecule type" value="Genomic_DNA"/>
</dbReference>
<dbReference type="Gene3D" id="3.90.870.10">
    <property type="entry name" value="DHBP synthase"/>
    <property type="match status" value="1"/>
</dbReference>
<evidence type="ECO:0000256" key="3">
    <source>
        <dbReference type="ARBA" id="ARBA00012584"/>
    </source>
</evidence>
<evidence type="ECO:0000256" key="4">
    <source>
        <dbReference type="ARBA" id="ARBA00022490"/>
    </source>
</evidence>
<dbReference type="Pfam" id="PF01300">
    <property type="entry name" value="Sua5_yciO_yrdC"/>
    <property type="match status" value="1"/>
</dbReference>
<comment type="catalytic activity">
    <reaction evidence="11">
        <text>L-threonine + hydrogencarbonate + ATP = L-threonylcarbamoyladenylate + diphosphate + H2O</text>
        <dbReference type="Rhea" id="RHEA:36407"/>
        <dbReference type="ChEBI" id="CHEBI:15377"/>
        <dbReference type="ChEBI" id="CHEBI:17544"/>
        <dbReference type="ChEBI" id="CHEBI:30616"/>
        <dbReference type="ChEBI" id="CHEBI:33019"/>
        <dbReference type="ChEBI" id="CHEBI:57926"/>
        <dbReference type="ChEBI" id="CHEBI:73682"/>
        <dbReference type="EC" id="2.7.7.87"/>
    </reaction>
</comment>
<dbReference type="EC" id="2.7.7.87" evidence="3"/>
<dbReference type="GO" id="GO:0006450">
    <property type="term" value="P:regulation of translational fidelity"/>
    <property type="evidence" value="ECO:0007669"/>
    <property type="project" value="TreeGrafter"/>
</dbReference>
<evidence type="ECO:0000256" key="7">
    <source>
        <dbReference type="ARBA" id="ARBA00022695"/>
    </source>
</evidence>
<keyword evidence="8" id="KW-0547">Nucleotide-binding</keyword>
<dbReference type="GO" id="GO:0003725">
    <property type="term" value="F:double-stranded RNA binding"/>
    <property type="evidence" value="ECO:0007669"/>
    <property type="project" value="InterPro"/>
</dbReference>
<dbReference type="PANTHER" id="PTHR17490:SF16">
    <property type="entry name" value="THREONYLCARBAMOYL-AMP SYNTHASE"/>
    <property type="match status" value="1"/>
</dbReference>
<dbReference type="AlphaFoldDB" id="A0A6J7HFB8"/>
<dbReference type="EMBL" id="CAFABI010000051">
    <property type="protein sequence ID" value="CAB4827015.1"/>
    <property type="molecule type" value="Genomic_DNA"/>
</dbReference>
<evidence type="ECO:0000313" key="18">
    <source>
        <dbReference type="EMBL" id="CAB4970753.1"/>
    </source>
</evidence>
<protein>
    <recommendedName>
        <fullName evidence="10">L-threonylcarbamoyladenylate synthase</fullName>
        <ecNumber evidence="3">2.7.7.87</ecNumber>
    </recommendedName>
    <alternativeName>
        <fullName evidence="10">L-threonylcarbamoyladenylate synthase</fullName>
    </alternativeName>
</protein>
<comment type="similarity">
    <text evidence="2">Belongs to the SUA5 family.</text>
</comment>
<dbReference type="InterPro" id="IPR050156">
    <property type="entry name" value="TC-AMP_synthase_SUA5"/>
</dbReference>
<evidence type="ECO:0000256" key="9">
    <source>
        <dbReference type="ARBA" id="ARBA00022840"/>
    </source>
</evidence>
<accession>A0A6J7HFB8</accession>
<dbReference type="EMBL" id="CAFBMY010000019">
    <property type="protein sequence ID" value="CAB4918464.1"/>
    <property type="molecule type" value="Genomic_DNA"/>
</dbReference>
<reference evidence="17" key="1">
    <citation type="submission" date="2020-05" db="EMBL/GenBank/DDBJ databases">
        <authorList>
            <person name="Chiriac C."/>
            <person name="Salcher M."/>
            <person name="Ghai R."/>
            <person name="Kavagutti S V."/>
        </authorList>
    </citation>
    <scope>NUCLEOTIDE SEQUENCE</scope>
</reference>
<evidence type="ECO:0000256" key="5">
    <source>
        <dbReference type="ARBA" id="ARBA00022679"/>
    </source>
</evidence>
<feature type="domain" description="YrdC-like" evidence="12">
    <location>
        <begin position="13"/>
        <end position="199"/>
    </location>
</feature>